<feature type="compositionally biased region" description="Basic and acidic residues" evidence="1">
    <location>
        <begin position="1011"/>
        <end position="1029"/>
    </location>
</feature>
<evidence type="ECO:0000313" key="3">
    <source>
        <dbReference type="Proteomes" id="UP001163798"/>
    </source>
</evidence>
<reference evidence="2" key="1">
    <citation type="submission" date="2022-08" db="EMBL/GenBank/DDBJ databases">
        <authorList>
            <consortium name="DOE Joint Genome Institute"/>
            <person name="Min B."/>
            <person name="Riley R."/>
            <person name="Sierra-Patev S."/>
            <person name="Naranjo-Ortiz M."/>
            <person name="Looney B."/>
            <person name="Konkel Z."/>
            <person name="Slot J.C."/>
            <person name="Sakamoto Y."/>
            <person name="Steenwyk J.L."/>
            <person name="Rokas A."/>
            <person name="Carro J."/>
            <person name="Camarero S."/>
            <person name="Ferreira P."/>
            <person name="Molpeceres G."/>
            <person name="Ruiz-Duenas F.J."/>
            <person name="Serrano A."/>
            <person name="Henrissat B."/>
            <person name="Drula E."/>
            <person name="Hughes K.W."/>
            <person name="Mata J.L."/>
            <person name="Ishikawa N.K."/>
            <person name="Vargas-Isla R."/>
            <person name="Ushijima S."/>
            <person name="Smith C.A."/>
            <person name="Ahrendt S."/>
            <person name="Andreopoulos W."/>
            <person name="He G."/>
            <person name="Labutti K."/>
            <person name="Lipzen A."/>
            <person name="Ng V."/>
            <person name="Sandor L."/>
            <person name="Barry K."/>
            <person name="Martinez A.T."/>
            <person name="Xiao Y."/>
            <person name="Gibbons J.G."/>
            <person name="Terashima K."/>
            <person name="Hibbett D.S."/>
            <person name="Grigoriev I.V."/>
        </authorList>
    </citation>
    <scope>NUCLEOTIDE SEQUENCE</scope>
    <source>
        <strain evidence="2">TFB10291</strain>
    </source>
</reference>
<comment type="caution">
    <text evidence="2">The sequence shown here is derived from an EMBL/GenBank/DDBJ whole genome shotgun (WGS) entry which is preliminary data.</text>
</comment>
<gene>
    <name evidence="2" type="ORF">GGU10DRAFT_376662</name>
</gene>
<proteinExistence type="predicted"/>
<feature type="region of interest" description="Disordered" evidence="1">
    <location>
        <begin position="1011"/>
        <end position="1036"/>
    </location>
</feature>
<evidence type="ECO:0000313" key="2">
    <source>
        <dbReference type="EMBL" id="KAJ3784542.1"/>
    </source>
</evidence>
<name>A0AA38KVN6_9AGAR</name>
<organism evidence="2 3">
    <name type="scientific">Lentinula aff. detonsa</name>
    <dbReference type="NCBI Taxonomy" id="2804958"/>
    <lineage>
        <taxon>Eukaryota</taxon>
        <taxon>Fungi</taxon>
        <taxon>Dikarya</taxon>
        <taxon>Basidiomycota</taxon>
        <taxon>Agaricomycotina</taxon>
        <taxon>Agaricomycetes</taxon>
        <taxon>Agaricomycetidae</taxon>
        <taxon>Agaricales</taxon>
        <taxon>Marasmiineae</taxon>
        <taxon>Omphalotaceae</taxon>
        <taxon>Lentinula</taxon>
    </lineage>
</organism>
<sequence>MPPKLADCFQLSADGKQAFCKICTPESMGPRFIGLKSTLNHLKSSSHKNEVSRSLESRLQEERLRAEQTSEIEQRQTALQPINSILLKAPAIARESSSQASSEIPTSDFWCNADYSASLAGPSADAFDEYSNLQKGVERMLEGWDDDKLDWTNPNVRPLLHFYPEIPEDGIVCEVWHAEKWRTMDPELLSPMYDAGSGKHFYVFELLKLRDGSFVIPVRWIVKHKRIHAEAYGVRVDGNGIAHVDDTQLIMIDSAKFDLNYLDLEAQNLLPTTWSDEAIASGHPIRMPNSIREKVDGEPIYVSFIDYFGDDVSGNRSKSWNKHNNSYISHRNLPRKVLQQEFHVHLISTSQYATIPEQYHDVKKIIDKTRTDPVRIEDENGLGTRFILQPHAGPSDNPAQSEVASYIGSRGNHPCRKCSIGGTDQEKASNNGFHCMFEPGSARTQQSIQEELKHQVQLACRGVAKPIAECQTSTGTKDGYTQFWIEDLLRRFQSLKTADSSRTQADIESSLCTWADESSNKIYNSFAYTRGKQCFAGFDPAKDTPVEILHTILLGVVKYVWHFSHTTWKPNQKELYSHRLQATDTHGLTINAIRANYIVSFANSLVGRQFKTVVQTAVFHLYDLVDENHFKAWKAIGALSALLWIPEIDDMDQYCESLEVAVANVQDMFAEIDPTKILRKAKIHLLGHIPEDTRRFGPLIGMATEVFESFNAVFRFCSVLSNHLAPSQDISRQTGSQESLKHQLSSGKAFNKAEAKWESVSPGTRSLLKAQPILQSILGWTDQKHSEPGMYRNSSSEAGSTVPRECKLDHTKAARAVNFGTYEHVSSSLWMFCKSVVAESGDICTPETWVFYESPINQKTSIGCIHEILSNGLENLVVIEEFEIGVNLDKVFDLPYLFQRHGERSYIIAPSKAVLFNQNVQHDCRTAKCAATGVQNRKQERQDSSQVEFLIQHKSDNRFLLNLYAFHNAHLVRRTLPKQLTKPIPLFSDHRTQHNKNAEILHTTLFARKEQTRKKWEEKQERKAEEEKQGAQSSRK</sequence>
<protein>
    <submittedName>
        <fullName evidence="2">Uncharacterized protein</fullName>
    </submittedName>
</protein>
<keyword evidence="3" id="KW-1185">Reference proteome</keyword>
<evidence type="ECO:0000256" key="1">
    <source>
        <dbReference type="SAM" id="MobiDB-lite"/>
    </source>
</evidence>
<dbReference type="PANTHER" id="PTHR31912:SF34">
    <property type="entry name" value="NOTOCHORD-RELATED PROTEIN"/>
    <property type="match status" value="1"/>
</dbReference>
<dbReference type="AlphaFoldDB" id="A0AA38KVN6"/>
<dbReference type="Proteomes" id="UP001163798">
    <property type="component" value="Unassembled WGS sequence"/>
</dbReference>
<dbReference type="PANTHER" id="PTHR31912">
    <property type="entry name" value="IP13529P"/>
    <property type="match status" value="1"/>
</dbReference>
<accession>A0AA38KVN6</accession>
<dbReference type="EMBL" id="MU793373">
    <property type="protein sequence ID" value="KAJ3784542.1"/>
    <property type="molecule type" value="Genomic_DNA"/>
</dbReference>